<keyword evidence="4" id="KW-1185">Reference proteome</keyword>
<name>A0AAE0JZJ7_9PEZI</name>
<feature type="compositionally biased region" description="Polar residues" evidence="1">
    <location>
        <begin position="176"/>
        <end position="208"/>
    </location>
</feature>
<organism evidence="3 4">
    <name type="scientific">Lasiosphaeria ovina</name>
    <dbReference type="NCBI Taxonomy" id="92902"/>
    <lineage>
        <taxon>Eukaryota</taxon>
        <taxon>Fungi</taxon>
        <taxon>Dikarya</taxon>
        <taxon>Ascomycota</taxon>
        <taxon>Pezizomycotina</taxon>
        <taxon>Sordariomycetes</taxon>
        <taxon>Sordariomycetidae</taxon>
        <taxon>Sordariales</taxon>
        <taxon>Lasiosphaeriaceae</taxon>
        <taxon>Lasiosphaeria</taxon>
    </lineage>
</organism>
<keyword evidence="2" id="KW-1133">Transmembrane helix</keyword>
<proteinExistence type="predicted"/>
<keyword evidence="2" id="KW-0472">Membrane</keyword>
<evidence type="ECO:0000313" key="3">
    <source>
        <dbReference type="EMBL" id="KAK3367281.1"/>
    </source>
</evidence>
<sequence>MAQTREMQVRLATCQDFAILDEPWQDRDRLLCGKNPDATVQPVSISSNVSLHPPRAMSSSGIEPSQPEHSTLEVDPWSRNDPYKEVVPFSEGLHVDYYGGGILRGPGGPALGSGNGSSSATKPATIMGLKRRTFFIATWILSLLVAVAIGAGGSLGATMGSRNSCAAPAPALETQNAASQTTAGGASLQSRTASISQSAGTSLGSTNAPYAPSLSDASSQKQTRPSSSSFSSSSSSSPLSLPPSSRSSTSAASPSESATPGGGRCSNNWGLDCVCLDQGLCEARWKGKPYTGSEGNWPCPNEPDNIMACIIKPCLGQLSPTQCLWREGCNNVTTAVDSKLVCPGESDYICCGHRW</sequence>
<dbReference type="AlphaFoldDB" id="A0AAE0JZJ7"/>
<feature type="region of interest" description="Disordered" evidence="1">
    <location>
        <begin position="48"/>
        <end position="77"/>
    </location>
</feature>
<evidence type="ECO:0000256" key="1">
    <source>
        <dbReference type="SAM" id="MobiDB-lite"/>
    </source>
</evidence>
<reference evidence="3" key="1">
    <citation type="journal article" date="2023" name="Mol. Phylogenet. Evol.">
        <title>Genome-scale phylogeny and comparative genomics of the fungal order Sordariales.</title>
        <authorList>
            <person name="Hensen N."/>
            <person name="Bonometti L."/>
            <person name="Westerberg I."/>
            <person name="Brannstrom I.O."/>
            <person name="Guillou S."/>
            <person name="Cros-Aarteil S."/>
            <person name="Calhoun S."/>
            <person name="Haridas S."/>
            <person name="Kuo A."/>
            <person name="Mondo S."/>
            <person name="Pangilinan J."/>
            <person name="Riley R."/>
            <person name="LaButti K."/>
            <person name="Andreopoulos B."/>
            <person name="Lipzen A."/>
            <person name="Chen C."/>
            <person name="Yan M."/>
            <person name="Daum C."/>
            <person name="Ng V."/>
            <person name="Clum A."/>
            <person name="Steindorff A."/>
            <person name="Ohm R.A."/>
            <person name="Martin F."/>
            <person name="Silar P."/>
            <person name="Natvig D.O."/>
            <person name="Lalanne C."/>
            <person name="Gautier V."/>
            <person name="Ament-Velasquez S.L."/>
            <person name="Kruys A."/>
            <person name="Hutchinson M.I."/>
            <person name="Powell A.J."/>
            <person name="Barry K."/>
            <person name="Miller A.N."/>
            <person name="Grigoriev I.V."/>
            <person name="Debuchy R."/>
            <person name="Gladieux P."/>
            <person name="Hiltunen Thoren M."/>
            <person name="Johannesson H."/>
        </authorList>
    </citation>
    <scope>NUCLEOTIDE SEQUENCE</scope>
    <source>
        <strain evidence="3">CBS 958.72</strain>
    </source>
</reference>
<gene>
    <name evidence="3" type="ORF">B0T24DRAFT_669603</name>
</gene>
<dbReference type="Proteomes" id="UP001287356">
    <property type="component" value="Unassembled WGS sequence"/>
</dbReference>
<keyword evidence="2" id="KW-0812">Transmembrane</keyword>
<feature type="transmembrane region" description="Helical" evidence="2">
    <location>
        <begin position="134"/>
        <end position="155"/>
    </location>
</feature>
<reference evidence="3" key="2">
    <citation type="submission" date="2023-06" db="EMBL/GenBank/DDBJ databases">
        <authorList>
            <consortium name="Lawrence Berkeley National Laboratory"/>
            <person name="Haridas S."/>
            <person name="Hensen N."/>
            <person name="Bonometti L."/>
            <person name="Westerberg I."/>
            <person name="Brannstrom I.O."/>
            <person name="Guillou S."/>
            <person name="Cros-Aarteil S."/>
            <person name="Calhoun S."/>
            <person name="Kuo A."/>
            <person name="Mondo S."/>
            <person name="Pangilinan J."/>
            <person name="Riley R."/>
            <person name="Labutti K."/>
            <person name="Andreopoulos B."/>
            <person name="Lipzen A."/>
            <person name="Chen C."/>
            <person name="Yanf M."/>
            <person name="Daum C."/>
            <person name="Ng V."/>
            <person name="Clum A."/>
            <person name="Steindorff A."/>
            <person name="Ohm R."/>
            <person name="Martin F."/>
            <person name="Silar P."/>
            <person name="Natvig D."/>
            <person name="Lalanne C."/>
            <person name="Gautier V."/>
            <person name="Ament-Velasquez S.L."/>
            <person name="Kruys A."/>
            <person name="Hutchinson M.I."/>
            <person name="Powell A.J."/>
            <person name="Barry K."/>
            <person name="Miller A.N."/>
            <person name="Grigoriev I.V."/>
            <person name="Debuchy R."/>
            <person name="Gladieux P."/>
            <person name="Thoren M.H."/>
            <person name="Johannesson H."/>
        </authorList>
    </citation>
    <scope>NUCLEOTIDE SEQUENCE</scope>
    <source>
        <strain evidence="3">CBS 958.72</strain>
    </source>
</reference>
<protein>
    <submittedName>
        <fullName evidence="3">Uncharacterized protein</fullName>
    </submittedName>
</protein>
<accession>A0AAE0JZJ7</accession>
<dbReference type="EMBL" id="JAULSN010000007">
    <property type="protein sequence ID" value="KAK3367281.1"/>
    <property type="molecule type" value="Genomic_DNA"/>
</dbReference>
<comment type="caution">
    <text evidence="3">The sequence shown here is derived from an EMBL/GenBank/DDBJ whole genome shotgun (WGS) entry which is preliminary data.</text>
</comment>
<evidence type="ECO:0000313" key="4">
    <source>
        <dbReference type="Proteomes" id="UP001287356"/>
    </source>
</evidence>
<evidence type="ECO:0000256" key="2">
    <source>
        <dbReference type="SAM" id="Phobius"/>
    </source>
</evidence>
<feature type="region of interest" description="Disordered" evidence="1">
    <location>
        <begin position="176"/>
        <end position="263"/>
    </location>
</feature>
<feature type="compositionally biased region" description="Low complexity" evidence="1">
    <location>
        <begin position="218"/>
        <end position="257"/>
    </location>
</feature>
<feature type="compositionally biased region" description="Polar residues" evidence="1">
    <location>
        <begin position="57"/>
        <end position="69"/>
    </location>
</feature>